<proteinExistence type="predicted"/>
<dbReference type="EMBL" id="JBJQOH010000004">
    <property type="protein sequence ID" value="KAL3686832.1"/>
    <property type="molecule type" value="Genomic_DNA"/>
</dbReference>
<keyword evidence="3" id="KW-1185">Reference proteome</keyword>
<sequence>MRLVAKIMNIEDLDWVHILRAIVEWKVLDTKSREREIGCPLEKLLVLGSRTAAIVKYLRKLGVQKLEDLNEHRMNEAEELAKCKGGRRYVRSTEGPTSYESWLIRTEIMTRGTARISVADPSLWTWKKVGVNAEGWSQPTAIWRQILEKTQDDEEKLNRMWQVDWNKERWRKWWMDFWKSEIFLGDFPPWRALLFCSYYENLNLISSLEWAVRTKALRIPFLLLWVTMTKWFWKERCLFHFEGKTSQLPVRTLINEALNIGRELEATAASKNRKQSAELAVAYLSLMKEKEDTECSKESYNRRRVEGIPPTASSECQSLDSLGPSTTSYVTTRTHNEQDEDEWTTSPSAERRREQHNAGLAEALTQLGFTDVS</sequence>
<gene>
    <name evidence="2" type="ORF">R1sor_013141</name>
</gene>
<name>A0ABD3H8L0_9MARC</name>
<accession>A0ABD3H8L0</accession>
<reference evidence="2 3" key="1">
    <citation type="submission" date="2024-09" db="EMBL/GenBank/DDBJ databases">
        <title>Chromosome-scale assembly of Riccia sorocarpa.</title>
        <authorList>
            <person name="Paukszto L."/>
        </authorList>
    </citation>
    <scope>NUCLEOTIDE SEQUENCE [LARGE SCALE GENOMIC DNA]</scope>
    <source>
        <strain evidence="2">LP-2024</strain>
        <tissue evidence="2">Aerial parts of the thallus</tissue>
    </source>
</reference>
<organism evidence="2 3">
    <name type="scientific">Riccia sorocarpa</name>
    <dbReference type="NCBI Taxonomy" id="122646"/>
    <lineage>
        <taxon>Eukaryota</taxon>
        <taxon>Viridiplantae</taxon>
        <taxon>Streptophyta</taxon>
        <taxon>Embryophyta</taxon>
        <taxon>Marchantiophyta</taxon>
        <taxon>Marchantiopsida</taxon>
        <taxon>Marchantiidae</taxon>
        <taxon>Marchantiales</taxon>
        <taxon>Ricciaceae</taxon>
        <taxon>Riccia</taxon>
    </lineage>
</organism>
<comment type="caution">
    <text evidence="2">The sequence shown here is derived from an EMBL/GenBank/DDBJ whole genome shotgun (WGS) entry which is preliminary data.</text>
</comment>
<evidence type="ECO:0000313" key="3">
    <source>
        <dbReference type="Proteomes" id="UP001633002"/>
    </source>
</evidence>
<evidence type="ECO:0000256" key="1">
    <source>
        <dbReference type="SAM" id="MobiDB-lite"/>
    </source>
</evidence>
<feature type="compositionally biased region" description="Basic and acidic residues" evidence="1">
    <location>
        <begin position="297"/>
        <end position="306"/>
    </location>
</feature>
<feature type="region of interest" description="Disordered" evidence="1">
    <location>
        <begin position="297"/>
        <end position="357"/>
    </location>
</feature>
<protein>
    <submittedName>
        <fullName evidence="2">Uncharacterized protein</fullName>
    </submittedName>
</protein>
<evidence type="ECO:0000313" key="2">
    <source>
        <dbReference type="EMBL" id="KAL3686832.1"/>
    </source>
</evidence>
<dbReference type="AlphaFoldDB" id="A0ABD3H8L0"/>
<dbReference type="Proteomes" id="UP001633002">
    <property type="component" value="Unassembled WGS sequence"/>
</dbReference>
<feature type="compositionally biased region" description="Polar residues" evidence="1">
    <location>
        <begin position="311"/>
        <end position="333"/>
    </location>
</feature>